<reference evidence="8 10" key="1">
    <citation type="submission" date="2016-01" db="EMBL/GenBank/DDBJ databases">
        <title>Draft Genome Sequences of Seven Thermophilic Sporeformers Isolated from Foods.</title>
        <authorList>
            <person name="Berendsen E.M."/>
            <person name="Wells-Bennik M.H."/>
            <person name="Krawcyk A.O."/>
            <person name="De Jong A."/>
            <person name="Holsappel S."/>
            <person name="Eijlander R.T."/>
            <person name="Kuipers O.P."/>
        </authorList>
    </citation>
    <scope>NUCLEOTIDE SEQUENCE [LARGE SCALE GENOMIC DNA]</scope>
    <source>
        <strain evidence="8 10">B4135</strain>
    </source>
</reference>
<dbReference type="InterPro" id="IPR051351">
    <property type="entry name" value="Ascorbate-PTS_EIIA_comp"/>
</dbReference>
<evidence type="ECO:0000256" key="6">
    <source>
        <dbReference type="ARBA" id="ARBA00022777"/>
    </source>
</evidence>
<evidence type="ECO:0000259" key="7">
    <source>
        <dbReference type="PROSITE" id="PS51094"/>
    </source>
</evidence>
<dbReference type="Pfam" id="PF00359">
    <property type="entry name" value="PTS_EIIA_2"/>
    <property type="match status" value="1"/>
</dbReference>
<dbReference type="STRING" id="301148.B4135_0915"/>
<keyword evidence="3" id="KW-0963">Cytoplasm</keyword>
<name>A0A150M6L7_9BACI</name>
<dbReference type="SUPFAM" id="SSF55804">
    <property type="entry name" value="Phoshotransferase/anion transport protein"/>
    <property type="match status" value="1"/>
</dbReference>
<dbReference type="GO" id="GO:0016301">
    <property type="term" value="F:kinase activity"/>
    <property type="evidence" value="ECO:0007669"/>
    <property type="project" value="UniProtKB-KW"/>
</dbReference>
<evidence type="ECO:0000256" key="1">
    <source>
        <dbReference type="ARBA" id="ARBA00004496"/>
    </source>
</evidence>
<dbReference type="GO" id="GO:0009401">
    <property type="term" value="P:phosphoenolpyruvate-dependent sugar phosphotransferase system"/>
    <property type="evidence" value="ECO:0007669"/>
    <property type="project" value="UniProtKB-KW"/>
</dbReference>
<dbReference type="PANTHER" id="PTHR36203">
    <property type="entry name" value="ASCORBATE-SPECIFIC PTS SYSTEM EIIA COMPONENT"/>
    <property type="match status" value="1"/>
</dbReference>
<protein>
    <submittedName>
        <fullName evidence="9">PTS sugar transporter subunit IIA</fullName>
    </submittedName>
</protein>
<evidence type="ECO:0000313" key="10">
    <source>
        <dbReference type="Proteomes" id="UP000075683"/>
    </source>
</evidence>
<sequence length="149" mass="16102">MKFLEENIVSLHAKAATPVEAIVQAGSLLQKQGYVSGAYVDAMINSYRKNGPYFVLAPQIALPHARPEDGVFEASVSMVQLAEPVSFGNSANDPVRLVFALGASNSEEHLAVLKKLMNLLSDRKRVESLIAASSYKDIETLIRKGGEEG</sequence>
<accession>A0A150M6L7</accession>
<keyword evidence="6" id="KW-0418">Kinase</keyword>
<dbReference type="AlphaFoldDB" id="A0A150M6L7"/>
<dbReference type="CDD" id="cd00211">
    <property type="entry name" value="PTS_IIA_fru"/>
    <property type="match status" value="1"/>
</dbReference>
<dbReference type="RefSeq" id="WP_061568764.1">
    <property type="nucleotide sequence ID" value="NZ_LQYT01000037.1"/>
</dbReference>
<dbReference type="InterPro" id="IPR016152">
    <property type="entry name" value="PTrfase/Anion_transptr"/>
</dbReference>
<dbReference type="InterPro" id="IPR002178">
    <property type="entry name" value="PTS_EIIA_type-2_dom"/>
</dbReference>
<evidence type="ECO:0000256" key="3">
    <source>
        <dbReference type="ARBA" id="ARBA00022490"/>
    </source>
</evidence>
<dbReference type="GO" id="GO:0005737">
    <property type="term" value="C:cytoplasm"/>
    <property type="evidence" value="ECO:0007669"/>
    <property type="project" value="UniProtKB-SubCell"/>
</dbReference>
<dbReference type="OrthoDB" id="369398at2"/>
<keyword evidence="5" id="KW-0598">Phosphotransferase system</keyword>
<keyword evidence="2" id="KW-0813">Transport</keyword>
<dbReference type="PANTHER" id="PTHR36203:SF5">
    <property type="entry name" value="PTS SYSTEM, EIIA COMPONENT"/>
    <property type="match status" value="1"/>
</dbReference>
<evidence type="ECO:0000256" key="5">
    <source>
        <dbReference type="ARBA" id="ARBA00022683"/>
    </source>
</evidence>
<comment type="caution">
    <text evidence="8">The sequence shown here is derived from an EMBL/GenBank/DDBJ whole genome shotgun (WGS) entry which is preliminary data.</text>
</comment>
<gene>
    <name evidence="8" type="ORF">B4135_0915</name>
    <name evidence="9" type="ORF">C6P37_06830</name>
</gene>
<keyword evidence="4" id="KW-0808">Transferase</keyword>
<evidence type="ECO:0000313" key="9">
    <source>
        <dbReference type="EMBL" id="REJ28960.1"/>
    </source>
</evidence>
<evidence type="ECO:0000313" key="8">
    <source>
        <dbReference type="EMBL" id="KYD20016.1"/>
    </source>
</evidence>
<evidence type="ECO:0000256" key="2">
    <source>
        <dbReference type="ARBA" id="ARBA00022448"/>
    </source>
</evidence>
<proteinExistence type="predicted"/>
<keyword evidence="9" id="KW-0762">Sugar transport</keyword>
<evidence type="ECO:0000256" key="4">
    <source>
        <dbReference type="ARBA" id="ARBA00022679"/>
    </source>
</evidence>
<dbReference type="EMBL" id="LQYT01000037">
    <property type="protein sequence ID" value="KYD20016.1"/>
    <property type="molecule type" value="Genomic_DNA"/>
</dbReference>
<reference evidence="9 11" key="2">
    <citation type="submission" date="2018-03" db="EMBL/GenBank/DDBJ databases">
        <authorList>
            <person name="Keele B.F."/>
        </authorList>
    </citation>
    <scope>NUCLEOTIDE SEQUENCE [LARGE SCALE GENOMIC DNA]</scope>
    <source>
        <strain evidence="9">ZCTH4_d</strain>
    </source>
</reference>
<dbReference type="Proteomes" id="UP000257014">
    <property type="component" value="Unassembled WGS sequence"/>
</dbReference>
<dbReference type="EMBL" id="QEWE01000015">
    <property type="protein sequence ID" value="REJ28960.1"/>
    <property type="molecule type" value="Genomic_DNA"/>
</dbReference>
<dbReference type="Proteomes" id="UP000075683">
    <property type="component" value="Unassembled WGS sequence"/>
</dbReference>
<dbReference type="Gene3D" id="3.40.930.10">
    <property type="entry name" value="Mannitol-specific EII, Chain A"/>
    <property type="match status" value="1"/>
</dbReference>
<feature type="domain" description="PTS EIIA type-2" evidence="7">
    <location>
        <begin position="2"/>
        <end position="145"/>
    </location>
</feature>
<dbReference type="PROSITE" id="PS51094">
    <property type="entry name" value="PTS_EIIA_TYPE_2"/>
    <property type="match status" value="1"/>
</dbReference>
<organism evidence="8 10">
    <name type="scientific">Caldibacillus debilis</name>
    <dbReference type="NCBI Taxonomy" id="301148"/>
    <lineage>
        <taxon>Bacteria</taxon>
        <taxon>Bacillati</taxon>
        <taxon>Bacillota</taxon>
        <taxon>Bacilli</taxon>
        <taxon>Bacillales</taxon>
        <taxon>Bacillaceae</taxon>
        <taxon>Caldibacillus</taxon>
    </lineage>
</organism>
<comment type="subcellular location">
    <subcellularLocation>
        <location evidence="1">Cytoplasm</location>
    </subcellularLocation>
</comment>
<evidence type="ECO:0000313" key="11">
    <source>
        <dbReference type="Proteomes" id="UP000257014"/>
    </source>
</evidence>